<name>A0A542E0Q3_9MICO</name>
<evidence type="ECO:0000313" key="1">
    <source>
        <dbReference type="EMBL" id="TQJ08923.1"/>
    </source>
</evidence>
<reference evidence="1 2" key="1">
    <citation type="submission" date="2019-06" db="EMBL/GenBank/DDBJ databases">
        <title>Sequencing the genomes of 1000 actinobacteria strains.</title>
        <authorList>
            <person name="Klenk H.-P."/>
        </authorList>
    </citation>
    <scope>NUCLEOTIDE SEQUENCE [LARGE SCALE GENOMIC DNA]</scope>
    <source>
        <strain evidence="1 2">DSM 18607</strain>
    </source>
</reference>
<dbReference type="EMBL" id="VFMN01000001">
    <property type="protein sequence ID" value="TQJ08923.1"/>
    <property type="molecule type" value="Genomic_DNA"/>
</dbReference>
<organism evidence="1 2">
    <name type="scientific">Lapillicoccus jejuensis</name>
    <dbReference type="NCBI Taxonomy" id="402171"/>
    <lineage>
        <taxon>Bacteria</taxon>
        <taxon>Bacillati</taxon>
        <taxon>Actinomycetota</taxon>
        <taxon>Actinomycetes</taxon>
        <taxon>Micrococcales</taxon>
        <taxon>Intrasporangiaceae</taxon>
        <taxon>Lapillicoccus</taxon>
    </lineage>
</organism>
<dbReference type="GO" id="GO:0006281">
    <property type="term" value="P:DNA repair"/>
    <property type="evidence" value="ECO:0007669"/>
    <property type="project" value="TreeGrafter"/>
</dbReference>
<proteinExistence type="predicted"/>
<dbReference type="GO" id="GO:0005829">
    <property type="term" value="C:cytosol"/>
    <property type="evidence" value="ECO:0007669"/>
    <property type="project" value="TreeGrafter"/>
</dbReference>
<dbReference type="Pfam" id="PF13419">
    <property type="entry name" value="HAD_2"/>
    <property type="match status" value="1"/>
</dbReference>
<dbReference type="InterPro" id="IPR023198">
    <property type="entry name" value="PGP-like_dom2"/>
</dbReference>
<dbReference type="PANTHER" id="PTHR43434:SF1">
    <property type="entry name" value="PHOSPHOGLYCOLATE PHOSPHATASE"/>
    <property type="match status" value="1"/>
</dbReference>
<dbReference type="InterPro" id="IPR041492">
    <property type="entry name" value="HAD_2"/>
</dbReference>
<keyword evidence="2" id="KW-1185">Reference proteome</keyword>
<dbReference type="SFLD" id="SFLDS00003">
    <property type="entry name" value="Haloacid_Dehalogenase"/>
    <property type="match status" value="1"/>
</dbReference>
<dbReference type="InterPro" id="IPR036412">
    <property type="entry name" value="HAD-like_sf"/>
</dbReference>
<dbReference type="AlphaFoldDB" id="A0A542E0Q3"/>
<dbReference type="Proteomes" id="UP000317893">
    <property type="component" value="Unassembled WGS sequence"/>
</dbReference>
<dbReference type="OrthoDB" id="9776368at2"/>
<dbReference type="SFLD" id="SFLDG01129">
    <property type="entry name" value="C1.5:_HAD__Beta-PGM__Phosphata"/>
    <property type="match status" value="1"/>
</dbReference>
<comment type="caution">
    <text evidence="1">The sequence shown here is derived from an EMBL/GenBank/DDBJ whole genome shotgun (WGS) entry which is preliminary data.</text>
</comment>
<dbReference type="InterPro" id="IPR050155">
    <property type="entry name" value="HAD-like_hydrolase_sf"/>
</dbReference>
<evidence type="ECO:0000313" key="2">
    <source>
        <dbReference type="Proteomes" id="UP000317893"/>
    </source>
</evidence>
<gene>
    <name evidence="1" type="ORF">FB458_2024</name>
</gene>
<dbReference type="InterPro" id="IPR023214">
    <property type="entry name" value="HAD_sf"/>
</dbReference>
<dbReference type="GO" id="GO:0008967">
    <property type="term" value="F:phosphoglycolate phosphatase activity"/>
    <property type="evidence" value="ECO:0007669"/>
    <property type="project" value="TreeGrafter"/>
</dbReference>
<dbReference type="Gene3D" id="1.10.150.240">
    <property type="entry name" value="Putative phosphatase, domain 2"/>
    <property type="match status" value="1"/>
</dbReference>
<accession>A0A542E0Q3</accession>
<dbReference type="PANTHER" id="PTHR43434">
    <property type="entry name" value="PHOSPHOGLYCOLATE PHOSPHATASE"/>
    <property type="match status" value="1"/>
</dbReference>
<sequence length="230" mass="23978">MDPHGPRPVVVFDLDGTIADTIPLILASYRHAFEQVVGEVPPEAELRSWIGQPLIRTFRAGWPERADELFTTYVAWNRAHTAELIRRYDGVTEVLADLAAAGARVAVATSKMRDIAATCTELVGAAPYLGALVGLEDTTEHKPDPAPLLEAVARVGGTPGGATYVGDAVVDVLAAQAAGMASVAVSWGAESREALAAARPDHLVDTAEQLRAVLLGDGPVAAAPGSAARS</sequence>
<dbReference type="SUPFAM" id="SSF56784">
    <property type="entry name" value="HAD-like"/>
    <property type="match status" value="1"/>
</dbReference>
<dbReference type="RefSeq" id="WP_141848373.1">
    <property type="nucleotide sequence ID" value="NZ_BAAAPR010000005.1"/>
</dbReference>
<dbReference type="Gene3D" id="3.40.50.1000">
    <property type="entry name" value="HAD superfamily/HAD-like"/>
    <property type="match status" value="1"/>
</dbReference>
<protein>
    <submittedName>
        <fullName evidence="1">Pyrophosphatase PpaX</fullName>
    </submittedName>
</protein>